<dbReference type="AlphaFoldDB" id="A0A8J6AGG6"/>
<dbReference type="OrthoDB" id="5560686at2759"/>
<organism evidence="3 4">
    <name type="scientific">Galemys pyrenaicus</name>
    <name type="common">Iberian desman</name>
    <name type="synonym">Pyrenean desman</name>
    <dbReference type="NCBI Taxonomy" id="202257"/>
    <lineage>
        <taxon>Eukaryota</taxon>
        <taxon>Metazoa</taxon>
        <taxon>Chordata</taxon>
        <taxon>Craniata</taxon>
        <taxon>Vertebrata</taxon>
        <taxon>Euteleostomi</taxon>
        <taxon>Mammalia</taxon>
        <taxon>Eutheria</taxon>
        <taxon>Laurasiatheria</taxon>
        <taxon>Eulipotyphla</taxon>
        <taxon>Talpidae</taxon>
        <taxon>Galemys</taxon>
    </lineage>
</organism>
<dbReference type="GO" id="GO:0005634">
    <property type="term" value="C:nucleus"/>
    <property type="evidence" value="ECO:0007669"/>
    <property type="project" value="TreeGrafter"/>
</dbReference>
<feature type="domain" description="SET" evidence="2">
    <location>
        <begin position="2"/>
        <end position="65"/>
    </location>
</feature>
<dbReference type="InterPro" id="IPR001214">
    <property type="entry name" value="SET_dom"/>
</dbReference>
<name>A0A8J6AGG6_GALPY</name>
<evidence type="ECO:0000256" key="1">
    <source>
        <dbReference type="SAM" id="MobiDB-lite"/>
    </source>
</evidence>
<feature type="compositionally biased region" description="Polar residues" evidence="1">
    <location>
        <begin position="88"/>
        <end position="99"/>
    </location>
</feature>
<dbReference type="GO" id="GO:0042799">
    <property type="term" value="F:histone H4K20 methyltransferase activity"/>
    <property type="evidence" value="ECO:0007669"/>
    <property type="project" value="TreeGrafter"/>
</dbReference>
<sequence>MYYFQYLGKTYRMDATRETNHRDRLLNHSKSGNCQNNLHDTGRPHLISITSHNILAWEELLCDYGDSSRPSMEVHPWLSSHSSSPTSFPCNGQSALNGN</sequence>
<dbReference type="SUPFAM" id="SSF82199">
    <property type="entry name" value="SET domain"/>
    <property type="match status" value="1"/>
</dbReference>
<dbReference type="Pfam" id="PF00856">
    <property type="entry name" value="SET"/>
    <property type="match status" value="1"/>
</dbReference>
<dbReference type="InterPro" id="IPR046341">
    <property type="entry name" value="SET_dom_sf"/>
</dbReference>
<dbReference type="GO" id="GO:0006357">
    <property type="term" value="P:regulation of transcription by RNA polymerase II"/>
    <property type="evidence" value="ECO:0007669"/>
    <property type="project" value="TreeGrafter"/>
</dbReference>
<evidence type="ECO:0000313" key="4">
    <source>
        <dbReference type="Proteomes" id="UP000700334"/>
    </source>
</evidence>
<evidence type="ECO:0000313" key="3">
    <source>
        <dbReference type="EMBL" id="KAG8520378.1"/>
    </source>
</evidence>
<keyword evidence="3" id="KW-0808">Transferase</keyword>
<gene>
    <name evidence="3" type="ORF">J0S82_002936</name>
</gene>
<dbReference type="GO" id="GO:0043516">
    <property type="term" value="P:regulation of DNA damage response, signal transduction by p53 class mediator"/>
    <property type="evidence" value="ECO:0007669"/>
    <property type="project" value="TreeGrafter"/>
</dbReference>
<dbReference type="EMBL" id="JAGFMF010011569">
    <property type="protein sequence ID" value="KAG8520378.1"/>
    <property type="molecule type" value="Genomic_DNA"/>
</dbReference>
<dbReference type="Proteomes" id="UP000700334">
    <property type="component" value="Unassembled WGS sequence"/>
</dbReference>
<evidence type="ECO:0000259" key="2">
    <source>
        <dbReference type="Pfam" id="PF00856"/>
    </source>
</evidence>
<dbReference type="InterPro" id="IPR051760">
    <property type="entry name" value="KMT5A"/>
</dbReference>
<keyword evidence="4" id="KW-1185">Reference proteome</keyword>
<protein>
    <submittedName>
        <fullName evidence="3">N-lysine methyltransferase KMT5A</fullName>
    </submittedName>
</protein>
<dbReference type="GO" id="GO:0005700">
    <property type="term" value="C:polytene chromosome"/>
    <property type="evidence" value="ECO:0007669"/>
    <property type="project" value="TreeGrafter"/>
</dbReference>
<reference evidence="3" key="1">
    <citation type="journal article" date="2021" name="Evol. Appl.">
        <title>The genome of the Pyrenean desman and the effects of bottlenecks and inbreeding on the genomic landscape of an endangered species.</title>
        <authorList>
            <person name="Escoda L."/>
            <person name="Castresana J."/>
        </authorList>
    </citation>
    <scope>NUCLEOTIDE SEQUENCE</scope>
    <source>
        <strain evidence="3">IBE-C5619</strain>
    </source>
</reference>
<dbReference type="Gene3D" id="2.170.270.10">
    <property type="entry name" value="SET domain"/>
    <property type="match status" value="1"/>
</dbReference>
<feature type="region of interest" description="Disordered" evidence="1">
    <location>
        <begin position="69"/>
        <end position="99"/>
    </location>
</feature>
<comment type="caution">
    <text evidence="3">The sequence shown here is derived from an EMBL/GenBank/DDBJ whole genome shotgun (WGS) entry which is preliminary data.</text>
</comment>
<keyword evidence="3" id="KW-0489">Methyltransferase</keyword>
<dbReference type="GO" id="GO:0032259">
    <property type="term" value="P:methylation"/>
    <property type="evidence" value="ECO:0007669"/>
    <property type="project" value="UniProtKB-KW"/>
</dbReference>
<accession>A0A8J6AGG6</accession>
<dbReference type="PANTHER" id="PTHR46167:SF1">
    <property type="entry name" value="N-LYSINE METHYLTRANSFERASE KMT5A"/>
    <property type="match status" value="1"/>
</dbReference>
<proteinExistence type="predicted"/>
<dbReference type="PANTHER" id="PTHR46167">
    <property type="entry name" value="N-LYSINE METHYLTRANSFERASE KMT5A"/>
    <property type="match status" value="1"/>
</dbReference>